<evidence type="ECO:0000256" key="5">
    <source>
        <dbReference type="ARBA" id="ARBA00023136"/>
    </source>
</evidence>
<name>A0A804PU99_MAIZE</name>
<dbReference type="PANTHER" id="PTHR47974:SF19">
    <property type="entry name" value="RECEPTOR-LIKE SERINE_THREONINE-PROTEIN KINASE"/>
    <property type="match status" value="1"/>
</dbReference>
<reference evidence="7" key="3">
    <citation type="submission" date="2021-05" db="UniProtKB">
        <authorList>
            <consortium name="EnsemblPlants"/>
        </authorList>
    </citation>
    <scope>IDENTIFICATION</scope>
    <source>
        <strain evidence="7">cv. B73</strain>
    </source>
</reference>
<dbReference type="FunFam" id="1.10.510.10:FF:001424">
    <property type="entry name" value="Protein kinase superfamily protein"/>
    <property type="match status" value="1"/>
</dbReference>
<proteinExistence type="predicted"/>
<dbReference type="InterPro" id="IPR011009">
    <property type="entry name" value="Kinase-like_dom_sf"/>
</dbReference>
<dbReference type="SUPFAM" id="SSF56112">
    <property type="entry name" value="Protein kinase-like (PK-like)"/>
    <property type="match status" value="1"/>
</dbReference>
<dbReference type="InParanoid" id="A0A804PU99"/>
<keyword evidence="8" id="KW-1185">Reference proteome</keyword>
<reference evidence="8" key="1">
    <citation type="journal article" date="2009" name="Science">
        <title>The B73 maize genome: complexity, diversity, and dynamics.</title>
        <authorList>
            <person name="Schnable P.S."/>
            <person name="Ware D."/>
            <person name="Fulton R.S."/>
            <person name="Stein J.C."/>
            <person name="Wei F."/>
            <person name="Pasternak S."/>
            <person name="Liang C."/>
            <person name="Zhang J."/>
            <person name="Fulton L."/>
            <person name="Graves T.A."/>
            <person name="Minx P."/>
            <person name="Reily A.D."/>
            <person name="Courtney L."/>
            <person name="Kruchowski S.S."/>
            <person name="Tomlinson C."/>
            <person name="Strong C."/>
            <person name="Delehaunty K."/>
            <person name="Fronick C."/>
            <person name="Courtney B."/>
            <person name="Rock S.M."/>
            <person name="Belter E."/>
            <person name="Du F."/>
            <person name="Kim K."/>
            <person name="Abbott R.M."/>
            <person name="Cotton M."/>
            <person name="Levy A."/>
            <person name="Marchetto P."/>
            <person name="Ochoa K."/>
            <person name="Jackson S.M."/>
            <person name="Gillam B."/>
            <person name="Chen W."/>
            <person name="Yan L."/>
            <person name="Higginbotham J."/>
            <person name="Cardenas M."/>
            <person name="Waligorski J."/>
            <person name="Applebaum E."/>
            <person name="Phelps L."/>
            <person name="Falcone J."/>
            <person name="Kanchi K."/>
            <person name="Thane T."/>
            <person name="Scimone A."/>
            <person name="Thane N."/>
            <person name="Henke J."/>
            <person name="Wang T."/>
            <person name="Ruppert J."/>
            <person name="Shah N."/>
            <person name="Rotter K."/>
            <person name="Hodges J."/>
            <person name="Ingenthron E."/>
            <person name="Cordes M."/>
            <person name="Kohlberg S."/>
            <person name="Sgro J."/>
            <person name="Delgado B."/>
            <person name="Mead K."/>
            <person name="Chinwalla A."/>
            <person name="Leonard S."/>
            <person name="Crouse K."/>
            <person name="Collura K."/>
            <person name="Kudrna D."/>
            <person name="Currie J."/>
            <person name="He R."/>
            <person name="Angelova A."/>
            <person name="Rajasekar S."/>
            <person name="Mueller T."/>
            <person name="Lomeli R."/>
            <person name="Scara G."/>
            <person name="Ko A."/>
            <person name="Delaney K."/>
            <person name="Wissotski M."/>
            <person name="Lopez G."/>
            <person name="Campos D."/>
            <person name="Braidotti M."/>
            <person name="Ashley E."/>
            <person name="Golser W."/>
            <person name="Kim H."/>
            <person name="Lee S."/>
            <person name="Lin J."/>
            <person name="Dujmic Z."/>
            <person name="Kim W."/>
            <person name="Talag J."/>
            <person name="Zuccolo A."/>
            <person name="Fan C."/>
            <person name="Sebastian A."/>
            <person name="Kramer M."/>
            <person name="Spiegel L."/>
            <person name="Nascimento L."/>
            <person name="Zutavern T."/>
            <person name="Miller B."/>
            <person name="Ambroise C."/>
            <person name="Muller S."/>
            <person name="Spooner W."/>
            <person name="Narechania A."/>
            <person name="Ren L."/>
            <person name="Wei S."/>
            <person name="Kumari S."/>
            <person name="Faga B."/>
            <person name="Levy M.J."/>
            <person name="McMahan L."/>
            <person name="Van Buren P."/>
            <person name="Vaughn M.W."/>
            <person name="Ying K."/>
            <person name="Yeh C.-T."/>
            <person name="Emrich S.J."/>
            <person name="Jia Y."/>
            <person name="Kalyanaraman A."/>
            <person name="Hsia A.-P."/>
            <person name="Barbazuk W.B."/>
            <person name="Baucom R.S."/>
            <person name="Brutnell T.P."/>
            <person name="Carpita N.C."/>
            <person name="Chaparro C."/>
            <person name="Chia J.-M."/>
            <person name="Deragon J.-M."/>
            <person name="Estill J.C."/>
            <person name="Fu Y."/>
            <person name="Jeddeloh J.A."/>
            <person name="Han Y."/>
            <person name="Lee H."/>
            <person name="Li P."/>
            <person name="Lisch D.R."/>
            <person name="Liu S."/>
            <person name="Liu Z."/>
            <person name="Nagel D.H."/>
            <person name="McCann M.C."/>
            <person name="SanMiguel P."/>
            <person name="Myers A.M."/>
            <person name="Nettleton D."/>
            <person name="Nguyen J."/>
            <person name="Penning B.W."/>
            <person name="Ponnala L."/>
            <person name="Schneider K.L."/>
            <person name="Schwartz D.C."/>
            <person name="Sharma A."/>
            <person name="Soderlund C."/>
            <person name="Springer N.M."/>
            <person name="Sun Q."/>
            <person name="Wang H."/>
            <person name="Waterman M."/>
            <person name="Westerman R."/>
            <person name="Wolfgruber T.K."/>
            <person name="Yang L."/>
            <person name="Yu Y."/>
            <person name="Zhang L."/>
            <person name="Zhou S."/>
            <person name="Zhu Q."/>
            <person name="Bennetzen J.L."/>
            <person name="Dawe R.K."/>
            <person name="Jiang J."/>
            <person name="Jiang N."/>
            <person name="Presting G.G."/>
            <person name="Wessler S.R."/>
            <person name="Aluru S."/>
            <person name="Martienssen R.A."/>
            <person name="Clifton S.W."/>
            <person name="McCombie W.R."/>
            <person name="Wing R.A."/>
            <person name="Wilson R.K."/>
        </authorList>
    </citation>
    <scope>NUCLEOTIDE SEQUENCE [LARGE SCALE GENOMIC DNA]</scope>
    <source>
        <strain evidence="8">cv. B73</strain>
    </source>
</reference>
<comment type="subcellular location">
    <subcellularLocation>
        <location evidence="1">Membrane</location>
        <topology evidence="1">Single-pass membrane protein</topology>
    </subcellularLocation>
</comment>
<dbReference type="PANTHER" id="PTHR47974">
    <property type="entry name" value="OS07G0415500 PROTEIN"/>
    <property type="match status" value="1"/>
</dbReference>
<evidence type="ECO:0000256" key="2">
    <source>
        <dbReference type="ARBA" id="ARBA00022692"/>
    </source>
</evidence>
<dbReference type="PROSITE" id="PS50011">
    <property type="entry name" value="PROTEIN_KINASE_DOM"/>
    <property type="match status" value="1"/>
</dbReference>
<dbReference type="Pfam" id="PF00069">
    <property type="entry name" value="Pkinase"/>
    <property type="match status" value="1"/>
</dbReference>
<evidence type="ECO:0000256" key="4">
    <source>
        <dbReference type="ARBA" id="ARBA00022989"/>
    </source>
</evidence>
<keyword evidence="4" id="KW-1133">Transmembrane helix</keyword>
<dbReference type="InterPro" id="IPR008271">
    <property type="entry name" value="Ser/Thr_kinase_AS"/>
</dbReference>
<protein>
    <recommendedName>
        <fullName evidence="6">Protein kinase domain-containing protein</fullName>
    </recommendedName>
</protein>
<dbReference type="PROSITE" id="PS00108">
    <property type="entry name" value="PROTEIN_KINASE_ST"/>
    <property type="match status" value="1"/>
</dbReference>
<keyword evidence="3" id="KW-0732">Signal</keyword>
<evidence type="ECO:0000313" key="8">
    <source>
        <dbReference type="Proteomes" id="UP000007305"/>
    </source>
</evidence>
<dbReference type="GO" id="GO:0004672">
    <property type="term" value="F:protein kinase activity"/>
    <property type="evidence" value="ECO:0007669"/>
    <property type="project" value="InterPro"/>
</dbReference>
<dbReference type="GO" id="GO:0016020">
    <property type="term" value="C:membrane"/>
    <property type="evidence" value="ECO:0007669"/>
    <property type="project" value="UniProtKB-SubCell"/>
</dbReference>
<keyword evidence="2" id="KW-0812">Transmembrane</keyword>
<sequence>MRSASAHRLPPFLQIPTQVHPTDFHLQHVDKEEALRFRGVNPACRLASIAWCGQDPSGDLGRWPWQALDSPTPCLRRQPASPQELVLVLTLTRDLLSPRGPSCQGIEGLNHPYGGVLTGTAVRKRNLVRLIGFCCEGDKRLLVYEHVVNGSLDAHLFQQSSAAAVATALDWSKRYRIAVGVARGLCYLHQSCRECIIHCDIKPENILLDASFAPKIADFGLAAFVGRDFSRVDVYSFGMVVLEIVSRQRNTPPQALSRSGYYHAAAYFQMQAITKLHEGDLQGLVDPRLQAVADPGLIQEGGCKHRS</sequence>
<evidence type="ECO:0000256" key="3">
    <source>
        <dbReference type="ARBA" id="ARBA00022729"/>
    </source>
</evidence>
<dbReference type="Gene3D" id="1.10.510.10">
    <property type="entry name" value="Transferase(Phosphotransferase) domain 1"/>
    <property type="match status" value="1"/>
</dbReference>
<dbReference type="GO" id="GO:0005524">
    <property type="term" value="F:ATP binding"/>
    <property type="evidence" value="ECO:0007669"/>
    <property type="project" value="InterPro"/>
</dbReference>
<dbReference type="InterPro" id="IPR000719">
    <property type="entry name" value="Prot_kinase_dom"/>
</dbReference>
<dbReference type="EnsemblPlants" id="Zm00001eb266110_T001">
    <property type="protein sequence ID" value="Zm00001eb266110_P001"/>
    <property type="gene ID" value="Zm00001eb266110"/>
</dbReference>
<dbReference type="SMART" id="SM00220">
    <property type="entry name" value="S_TKc"/>
    <property type="match status" value="1"/>
</dbReference>
<keyword evidence="5" id="KW-0472">Membrane</keyword>
<evidence type="ECO:0000259" key="6">
    <source>
        <dbReference type="PROSITE" id="PS50011"/>
    </source>
</evidence>
<dbReference type="Gramene" id="Zm00001eb266110_T001">
    <property type="protein sequence ID" value="Zm00001eb266110_P001"/>
    <property type="gene ID" value="Zm00001eb266110"/>
</dbReference>
<dbReference type="AlphaFoldDB" id="A0A804PU99"/>
<evidence type="ECO:0000313" key="7">
    <source>
        <dbReference type="EnsemblPlants" id="Zm00001eb266110_P001"/>
    </source>
</evidence>
<reference evidence="7" key="2">
    <citation type="submission" date="2019-07" db="EMBL/GenBank/DDBJ databases">
        <authorList>
            <person name="Seetharam A."/>
            <person name="Woodhouse M."/>
            <person name="Cannon E."/>
        </authorList>
    </citation>
    <scope>NUCLEOTIDE SEQUENCE [LARGE SCALE GENOMIC DNA]</scope>
    <source>
        <strain evidence="7">cv. B73</strain>
    </source>
</reference>
<evidence type="ECO:0000256" key="1">
    <source>
        <dbReference type="ARBA" id="ARBA00004167"/>
    </source>
</evidence>
<feature type="domain" description="Protein kinase" evidence="6">
    <location>
        <begin position="46"/>
        <end position="307"/>
    </location>
</feature>
<dbReference type="Proteomes" id="UP000007305">
    <property type="component" value="Chromosome 6"/>
</dbReference>
<accession>A0A804PU99</accession>
<organism evidence="7 8">
    <name type="scientific">Zea mays</name>
    <name type="common">Maize</name>
    <dbReference type="NCBI Taxonomy" id="4577"/>
    <lineage>
        <taxon>Eukaryota</taxon>
        <taxon>Viridiplantae</taxon>
        <taxon>Streptophyta</taxon>
        <taxon>Embryophyta</taxon>
        <taxon>Tracheophyta</taxon>
        <taxon>Spermatophyta</taxon>
        <taxon>Magnoliopsida</taxon>
        <taxon>Liliopsida</taxon>
        <taxon>Poales</taxon>
        <taxon>Poaceae</taxon>
        <taxon>PACMAD clade</taxon>
        <taxon>Panicoideae</taxon>
        <taxon>Andropogonodae</taxon>
        <taxon>Andropogoneae</taxon>
        <taxon>Tripsacinae</taxon>
        <taxon>Zea</taxon>
    </lineage>
</organism>